<dbReference type="EMBL" id="KL367525">
    <property type="protein sequence ID" value="KFD66412.1"/>
    <property type="molecule type" value="Genomic_DNA"/>
</dbReference>
<dbReference type="Proteomes" id="UP000030764">
    <property type="component" value="Unassembled WGS sequence"/>
</dbReference>
<protein>
    <recommendedName>
        <fullName evidence="1">DUF7041 domain-containing protein</fullName>
    </recommendedName>
</protein>
<dbReference type="AlphaFoldDB" id="A0A085NAB6"/>
<evidence type="ECO:0000313" key="4">
    <source>
        <dbReference type="Proteomes" id="UP000030764"/>
    </source>
</evidence>
<evidence type="ECO:0000259" key="1">
    <source>
        <dbReference type="Pfam" id="PF23055"/>
    </source>
</evidence>
<dbReference type="InterPro" id="IPR055469">
    <property type="entry name" value="DUF7041"/>
</dbReference>
<organism evidence="3">
    <name type="scientific">Trichuris suis</name>
    <name type="common">pig whipworm</name>
    <dbReference type="NCBI Taxonomy" id="68888"/>
    <lineage>
        <taxon>Eukaryota</taxon>
        <taxon>Metazoa</taxon>
        <taxon>Ecdysozoa</taxon>
        <taxon>Nematoda</taxon>
        <taxon>Enoplea</taxon>
        <taxon>Dorylaimia</taxon>
        <taxon>Trichinellida</taxon>
        <taxon>Trichuridae</taxon>
        <taxon>Trichuris</taxon>
    </lineage>
</organism>
<sequence length="110" mass="11935">MPVLPGTTPPSTLTTISTSTISVPKLSAADPELRFARLDLFLAQQDISDEVTKLQLAFTSISDDVLASFRDFISAAKGKTKQFTLSGNFALNAWLTTRNGAFIKLCTRHS</sequence>
<dbReference type="Pfam" id="PF23055">
    <property type="entry name" value="DUF7041"/>
    <property type="match status" value="1"/>
</dbReference>
<evidence type="ECO:0000313" key="3">
    <source>
        <dbReference type="EMBL" id="KFD66412.1"/>
    </source>
</evidence>
<keyword evidence="4" id="KW-1185">Reference proteome</keyword>
<name>A0A085NAB6_9BILA</name>
<dbReference type="EMBL" id="KL363218">
    <property type="protein sequence ID" value="KFD53322.1"/>
    <property type="molecule type" value="Genomic_DNA"/>
</dbReference>
<proteinExistence type="predicted"/>
<feature type="domain" description="DUF7041" evidence="1">
    <location>
        <begin position="23"/>
        <end position="84"/>
    </location>
</feature>
<reference evidence="3 4" key="1">
    <citation type="journal article" date="2014" name="Nat. Genet.">
        <title>Genome and transcriptome of the porcine whipworm Trichuris suis.</title>
        <authorList>
            <person name="Jex A.R."/>
            <person name="Nejsum P."/>
            <person name="Schwarz E.M."/>
            <person name="Hu L."/>
            <person name="Young N.D."/>
            <person name="Hall R.S."/>
            <person name="Korhonen P.K."/>
            <person name="Liao S."/>
            <person name="Thamsborg S."/>
            <person name="Xia J."/>
            <person name="Xu P."/>
            <person name="Wang S."/>
            <person name="Scheerlinck J.P."/>
            <person name="Hofmann A."/>
            <person name="Sternberg P.W."/>
            <person name="Wang J."/>
            <person name="Gasser R.B."/>
        </authorList>
    </citation>
    <scope>NUCLEOTIDE SEQUENCE [LARGE SCALE GENOMIC DNA]</scope>
    <source>
        <strain evidence="3">DCEP-RM93F</strain>
        <strain evidence="2">DCEP-RM93M</strain>
    </source>
</reference>
<dbReference type="Proteomes" id="UP000030758">
    <property type="component" value="Unassembled WGS sequence"/>
</dbReference>
<gene>
    <name evidence="2" type="ORF">M513_05803</name>
    <name evidence="3" type="ORF">M514_05803</name>
</gene>
<evidence type="ECO:0000313" key="2">
    <source>
        <dbReference type="EMBL" id="KFD53322.1"/>
    </source>
</evidence>
<accession>A0A085NAB6</accession>